<accession>F4CFK4</accession>
<dbReference type="KEGG" id="shg:Sph21_2607"/>
<dbReference type="AlphaFoldDB" id="F4CFK4"/>
<sequence>MQTIRTSLFEMTVPDIFENPGVVLESIRATYNKGDEWVTIGVSPIENFSGLYDTELEKQLSYALMEEYWEPYREGIRSLAFASRNTPYL</sequence>
<dbReference type="EMBL" id="CP002584">
    <property type="protein sequence ID" value="ADZ79157.1"/>
    <property type="molecule type" value="Genomic_DNA"/>
</dbReference>
<gene>
    <name evidence="1" type="ordered locus">Sph21_2607</name>
</gene>
<organism evidence="1">
    <name type="scientific">Sphingobacterium sp. (strain 21)</name>
    <dbReference type="NCBI Taxonomy" id="743722"/>
    <lineage>
        <taxon>Bacteria</taxon>
        <taxon>Pseudomonadati</taxon>
        <taxon>Bacteroidota</taxon>
        <taxon>Sphingobacteriia</taxon>
        <taxon>Sphingobacteriales</taxon>
        <taxon>Sphingobacteriaceae</taxon>
        <taxon>Sphingobacterium</taxon>
    </lineage>
</organism>
<reference evidence="1" key="1">
    <citation type="submission" date="2011-03" db="EMBL/GenBank/DDBJ databases">
        <title>Complete sequence of Sphingobacterium sp. 21.</title>
        <authorList>
            <consortium name="US DOE Joint Genome Institute"/>
            <person name="Lucas S."/>
            <person name="Copeland A."/>
            <person name="Lapidus A."/>
            <person name="Cheng J.-F."/>
            <person name="Goodwin L."/>
            <person name="Pitluck S."/>
            <person name="Davenport K."/>
            <person name="Detter J.C."/>
            <person name="Han C."/>
            <person name="Tapia R."/>
            <person name="Land M."/>
            <person name="Hauser L."/>
            <person name="Kyrpides N."/>
            <person name="Ivanova N."/>
            <person name="Ovchinnikova G."/>
            <person name="Pagani I."/>
            <person name="Siebers A.K."/>
            <person name="Allgaier M."/>
            <person name="Thelen M.P."/>
            <person name="Hugenholtz P."/>
            <person name="Woyke T."/>
        </authorList>
    </citation>
    <scope>NUCLEOTIDE SEQUENCE</scope>
    <source>
        <strain evidence="1">21</strain>
    </source>
</reference>
<name>F4CFK4_SPHS2</name>
<proteinExistence type="predicted"/>
<evidence type="ECO:0000313" key="1">
    <source>
        <dbReference type="EMBL" id="ADZ79157.1"/>
    </source>
</evidence>
<dbReference type="HOGENOM" id="CLU_2453076_0_0_10"/>
<protein>
    <submittedName>
        <fullName evidence="1">Uncharacterized protein</fullName>
    </submittedName>
</protein>
<dbReference type="STRING" id="743722.Sph21_2607"/>
<dbReference type="PATRIC" id="fig|743722.3.peg.2794"/>